<dbReference type="Proteomes" id="UP000784064">
    <property type="component" value="Unassembled WGS sequence"/>
</dbReference>
<name>A0AAW4GGN7_9GAMM</name>
<dbReference type="EMBL" id="JAFFTB010000001">
    <property type="protein sequence ID" value="MBM9936530.1"/>
    <property type="molecule type" value="Genomic_DNA"/>
</dbReference>
<keyword evidence="4" id="KW-1185">Reference proteome</keyword>
<evidence type="ECO:0000313" key="3">
    <source>
        <dbReference type="EMBL" id="MBM9936530.1"/>
    </source>
</evidence>
<comment type="caution">
    <text evidence="2">The sequence shown here is derived from an EMBL/GenBank/DDBJ whole genome shotgun (WGS) entry which is preliminary data.</text>
</comment>
<dbReference type="Pfam" id="PF14301">
    <property type="entry name" value="DUF4376"/>
    <property type="match status" value="1"/>
</dbReference>
<organism evidence="2 5">
    <name type="scientific">Stenotrophomonas lactitubi</name>
    <dbReference type="NCBI Taxonomy" id="2045214"/>
    <lineage>
        <taxon>Bacteria</taxon>
        <taxon>Pseudomonadati</taxon>
        <taxon>Pseudomonadota</taxon>
        <taxon>Gammaproteobacteria</taxon>
        <taxon>Lysobacterales</taxon>
        <taxon>Lysobacteraceae</taxon>
        <taxon>Stenotrophomonas</taxon>
    </lineage>
</organism>
<dbReference type="EMBL" id="JAFFTA010000017">
    <property type="protein sequence ID" value="MBM9913972.1"/>
    <property type="molecule type" value="Genomic_DNA"/>
</dbReference>
<evidence type="ECO:0000313" key="5">
    <source>
        <dbReference type="Proteomes" id="UP000784064"/>
    </source>
</evidence>
<feature type="domain" description="DUF4376" evidence="1">
    <location>
        <begin position="51"/>
        <end position="155"/>
    </location>
</feature>
<reference evidence="2" key="2">
    <citation type="submission" date="2021-01" db="EMBL/GenBank/DDBJ databases">
        <authorList>
            <person name="Yu Y."/>
        </authorList>
    </citation>
    <scope>NUCLEOTIDE SEQUENCE</scope>
    <source>
        <strain evidence="2">As-5</strain>
        <strain evidence="3">As-6</strain>
    </source>
</reference>
<dbReference type="Proteomes" id="UP000749453">
    <property type="component" value="Unassembled WGS sequence"/>
</dbReference>
<dbReference type="AlphaFoldDB" id="A0AAW4GGN7"/>
<sequence length="179" mass="19365">MYQLTENPDVILCVDTGANIPRGHWMWADYQRWLDDGNTPLPLVPLKSLTEVKEDLLAAATAERWNRETGGILLGGVQVGTTLDDQNRLSGVLSAIQLGGLESVDFKAQSGWVQLTAAELQGIALAISAHVQACFTAERAHHEAIVQLQTHAEVDGYDVTAGWPHASQLGVGDLMPEDL</sequence>
<accession>A0AAW4GGN7</accession>
<gene>
    <name evidence="2" type="ORF">JJW18_10845</name>
    <name evidence="3" type="ORF">JJW19_00095</name>
</gene>
<evidence type="ECO:0000313" key="2">
    <source>
        <dbReference type="EMBL" id="MBM9913972.1"/>
    </source>
</evidence>
<evidence type="ECO:0000259" key="1">
    <source>
        <dbReference type="Pfam" id="PF14301"/>
    </source>
</evidence>
<protein>
    <submittedName>
        <fullName evidence="2">DUF4376 domain-containing protein</fullName>
    </submittedName>
</protein>
<dbReference type="RefSeq" id="WP_205407007.1">
    <property type="nucleotide sequence ID" value="NZ_JAFFTB010000001.1"/>
</dbReference>
<dbReference type="InterPro" id="IPR025484">
    <property type="entry name" value="DUF4376"/>
</dbReference>
<reference evidence="4" key="1">
    <citation type="submission" date="2021-01" db="EMBL/GenBank/DDBJ databases">
        <title>Stenotrophomonas maltophilia.</title>
        <authorList>
            <person name="Yu Y."/>
        </authorList>
    </citation>
    <scope>NUCLEOTIDE SEQUENCE [LARGE SCALE GENOMIC DNA]</scope>
    <source>
        <strain evidence="4">As-6</strain>
    </source>
</reference>
<evidence type="ECO:0000313" key="4">
    <source>
        <dbReference type="Proteomes" id="UP000749453"/>
    </source>
</evidence>
<proteinExistence type="predicted"/>